<dbReference type="RefSeq" id="WP_189708071.1">
    <property type="nucleotide sequence ID" value="NZ_BMSA01000002.1"/>
</dbReference>
<keyword evidence="2" id="KW-0472">Membrane</keyword>
<gene>
    <name evidence="5" type="ORF">GCM10010226_10870</name>
</gene>
<name>A0A918H4P6_9ACTN</name>
<evidence type="ECO:0000313" key="6">
    <source>
        <dbReference type="Proteomes" id="UP000646776"/>
    </source>
</evidence>
<feature type="region of interest" description="Disordered" evidence="1">
    <location>
        <begin position="1"/>
        <end position="48"/>
    </location>
</feature>
<feature type="compositionally biased region" description="Low complexity" evidence="1">
    <location>
        <begin position="10"/>
        <end position="36"/>
    </location>
</feature>
<evidence type="ECO:0000259" key="4">
    <source>
        <dbReference type="Pfam" id="PF13845"/>
    </source>
</evidence>
<feature type="compositionally biased region" description="Pro residues" evidence="1">
    <location>
        <begin position="37"/>
        <end position="48"/>
    </location>
</feature>
<dbReference type="InterPro" id="IPR025241">
    <property type="entry name" value="DUF4190"/>
</dbReference>
<dbReference type="AlphaFoldDB" id="A0A918H4P6"/>
<accession>A0A918H4P6</accession>
<feature type="compositionally biased region" description="Gly residues" evidence="1">
    <location>
        <begin position="402"/>
        <end position="414"/>
    </location>
</feature>
<keyword evidence="6" id="KW-1185">Reference proteome</keyword>
<keyword evidence="2" id="KW-0812">Transmembrane</keyword>
<proteinExistence type="predicted"/>
<reference evidence="5" key="2">
    <citation type="submission" date="2020-09" db="EMBL/GenBank/DDBJ databases">
        <authorList>
            <person name="Sun Q."/>
            <person name="Ohkuma M."/>
        </authorList>
    </citation>
    <scope>NUCLEOTIDE SEQUENCE</scope>
    <source>
        <strain evidence="5">JCM 4125</strain>
    </source>
</reference>
<protein>
    <submittedName>
        <fullName evidence="5">Membrane protein</fullName>
    </submittedName>
</protein>
<sequence length="414" mass="43920">MSIPPPSGPQQPQDPYGPAYPQGAHPQDPYGRQPYGPQGPGPWPQAPYGAPPYPTWGQGYSPFNRPSPVNGVAIAALVLGILCFLPAVGLILGIIALVQIRRRGERGKGMAIAGAVLSSVGLALWVVSLSTNVASDFWEGFKEGAVGSSFSLAKGDCFDVPGPDFDENVYDVDEVPCTGEHEGEVFAVVPLSGGDFPGDDRVTDIAEDKCWTLQDAYVLDHWSLPPEVDVYYLTPTAESWDWGDREITCVYSHTDGSAALTGSLRADASTLDADQVAFLEAMNAVDEVLYEEPEDYAEEDLLANQVWAGEVAEATDARAEALEAHTWPAAARGPVAALVKEMRRAGKEWTAAGTSPNVDAYYEHYDKAYAYVDGDSTVTAREALGLATTPPAYDAEGEDSGGDGGGEDAGGLEV</sequence>
<feature type="domain" description="Septum formation-related" evidence="4">
    <location>
        <begin position="155"/>
        <end position="257"/>
    </location>
</feature>
<evidence type="ECO:0000256" key="1">
    <source>
        <dbReference type="SAM" id="MobiDB-lite"/>
    </source>
</evidence>
<evidence type="ECO:0000259" key="3">
    <source>
        <dbReference type="Pfam" id="PF13828"/>
    </source>
</evidence>
<dbReference type="Pfam" id="PF13828">
    <property type="entry name" value="DUF4190"/>
    <property type="match status" value="1"/>
</dbReference>
<feature type="transmembrane region" description="Helical" evidence="2">
    <location>
        <begin position="110"/>
        <end position="127"/>
    </location>
</feature>
<dbReference type="EMBL" id="BMSA01000002">
    <property type="protein sequence ID" value="GGT36441.1"/>
    <property type="molecule type" value="Genomic_DNA"/>
</dbReference>
<feature type="transmembrane region" description="Helical" evidence="2">
    <location>
        <begin position="72"/>
        <end position="98"/>
    </location>
</feature>
<evidence type="ECO:0000256" key="2">
    <source>
        <dbReference type="SAM" id="Phobius"/>
    </source>
</evidence>
<dbReference type="Pfam" id="PF13845">
    <property type="entry name" value="Septum_form"/>
    <property type="match status" value="1"/>
</dbReference>
<feature type="region of interest" description="Disordered" evidence="1">
    <location>
        <begin position="387"/>
        <end position="414"/>
    </location>
</feature>
<dbReference type="Proteomes" id="UP000646776">
    <property type="component" value="Unassembled WGS sequence"/>
</dbReference>
<feature type="domain" description="DUF4190" evidence="3">
    <location>
        <begin position="73"/>
        <end position="127"/>
    </location>
</feature>
<dbReference type="InterPro" id="IPR026004">
    <property type="entry name" value="Septum_form"/>
</dbReference>
<organism evidence="5 6">
    <name type="scientific">Streptomyces phaeofaciens</name>
    <dbReference type="NCBI Taxonomy" id="68254"/>
    <lineage>
        <taxon>Bacteria</taxon>
        <taxon>Bacillati</taxon>
        <taxon>Actinomycetota</taxon>
        <taxon>Actinomycetes</taxon>
        <taxon>Kitasatosporales</taxon>
        <taxon>Streptomycetaceae</taxon>
        <taxon>Streptomyces</taxon>
    </lineage>
</organism>
<keyword evidence="2" id="KW-1133">Transmembrane helix</keyword>
<comment type="caution">
    <text evidence="5">The sequence shown here is derived from an EMBL/GenBank/DDBJ whole genome shotgun (WGS) entry which is preliminary data.</text>
</comment>
<evidence type="ECO:0000313" key="5">
    <source>
        <dbReference type="EMBL" id="GGT36441.1"/>
    </source>
</evidence>
<reference evidence="5" key="1">
    <citation type="journal article" date="2014" name="Int. J. Syst. Evol. Microbiol.">
        <title>Complete genome sequence of Corynebacterium casei LMG S-19264T (=DSM 44701T), isolated from a smear-ripened cheese.</title>
        <authorList>
            <consortium name="US DOE Joint Genome Institute (JGI-PGF)"/>
            <person name="Walter F."/>
            <person name="Albersmeier A."/>
            <person name="Kalinowski J."/>
            <person name="Ruckert C."/>
        </authorList>
    </citation>
    <scope>NUCLEOTIDE SEQUENCE</scope>
    <source>
        <strain evidence="5">JCM 4125</strain>
    </source>
</reference>